<evidence type="ECO:0000313" key="5">
    <source>
        <dbReference type="EMBL" id="MEB3033115.1"/>
    </source>
</evidence>
<dbReference type="SMART" id="SM00345">
    <property type="entry name" value="HTH_GNTR"/>
    <property type="match status" value="1"/>
</dbReference>
<dbReference type="Gene3D" id="1.10.10.10">
    <property type="entry name" value="Winged helix-like DNA-binding domain superfamily/Winged helix DNA-binding domain"/>
    <property type="match status" value="1"/>
</dbReference>
<comment type="caution">
    <text evidence="5">The sequence shown here is derived from an EMBL/GenBank/DDBJ whole genome shotgun (WGS) entry which is preliminary data.</text>
</comment>
<keyword evidence="1" id="KW-0805">Transcription regulation</keyword>
<evidence type="ECO:0000313" key="6">
    <source>
        <dbReference type="Proteomes" id="UP001298593"/>
    </source>
</evidence>
<dbReference type="Pfam" id="PF00392">
    <property type="entry name" value="GntR"/>
    <property type="match status" value="1"/>
</dbReference>
<dbReference type="PANTHER" id="PTHR43537:SF45">
    <property type="entry name" value="GNTR FAMILY REGULATORY PROTEIN"/>
    <property type="match status" value="1"/>
</dbReference>
<evidence type="ECO:0000256" key="1">
    <source>
        <dbReference type="ARBA" id="ARBA00023015"/>
    </source>
</evidence>
<dbReference type="InterPro" id="IPR036388">
    <property type="entry name" value="WH-like_DNA-bd_sf"/>
</dbReference>
<feature type="domain" description="HTH gntR-type" evidence="4">
    <location>
        <begin position="7"/>
        <end position="74"/>
    </location>
</feature>
<sequence>MAKEYGVKEKDLVVAHIIDLVLTGKLRGGDRIDRDAIAAELGVSRLPVHEAVAQLEHDGFVLTRYRRGAFIERFDEAVVHEHHELYGMLVGMASARAAANPTPRVLADLAAAMQTIRDARGPTVGEAAMAYRKIIVDEYAGPRLRAEISAAQGLLPIRFWTDYDDYTTELIASYEAENTAIRNRDADAARTACVERSAWHVKAVLAELANRGVLNDGAAG</sequence>
<keyword evidence="2" id="KW-0238">DNA-binding</keyword>
<dbReference type="InterPro" id="IPR036390">
    <property type="entry name" value="WH_DNA-bd_sf"/>
</dbReference>
<keyword evidence="6" id="KW-1185">Reference proteome</keyword>
<name>A0ABU5XYW2_9MYCO</name>
<protein>
    <submittedName>
        <fullName evidence="5">GntR family transcriptional regulator</fullName>
    </submittedName>
</protein>
<dbReference type="InterPro" id="IPR000524">
    <property type="entry name" value="Tscrpt_reg_HTH_GntR"/>
</dbReference>
<evidence type="ECO:0000256" key="2">
    <source>
        <dbReference type="ARBA" id="ARBA00023125"/>
    </source>
</evidence>
<dbReference type="RefSeq" id="WP_224976436.1">
    <property type="nucleotide sequence ID" value="NZ_JAYJJU010000016.1"/>
</dbReference>
<dbReference type="PANTHER" id="PTHR43537">
    <property type="entry name" value="TRANSCRIPTIONAL REGULATOR, GNTR FAMILY"/>
    <property type="match status" value="1"/>
</dbReference>
<proteinExistence type="predicted"/>
<dbReference type="CDD" id="cd07377">
    <property type="entry name" value="WHTH_GntR"/>
    <property type="match status" value="1"/>
</dbReference>
<dbReference type="SUPFAM" id="SSF46785">
    <property type="entry name" value="Winged helix' DNA-binding domain"/>
    <property type="match status" value="1"/>
</dbReference>
<dbReference type="EMBL" id="JAYJJU010000016">
    <property type="protein sequence ID" value="MEB3033115.1"/>
    <property type="molecule type" value="Genomic_DNA"/>
</dbReference>
<gene>
    <name evidence="5" type="ORF">KV113_16305</name>
</gene>
<dbReference type="Proteomes" id="UP001298593">
    <property type="component" value="Unassembled WGS sequence"/>
</dbReference>
<organism evidence="5 6">
    <name type="scientific">[Mycobacterium] nativiensis</name>
    <dbReference type="NCBI Taxonomy" id="2855503"/>
    <lineage>
        <taxon>Bacteria</taxon>
        <taxon>Bacillati</taxon>
        <taxon>Actinomycetota</taxon>
        <taxon>Actinomycetes</taxon>
        <taxon>Mycobacteriales</taxon>
        <taxon>Mycobacteriaceae</taxon>
        <taxon>Mycolicibacter</taxon>
    </lineage>
</organism>
<evidence type="ECO:0000256" key="3">
    <source>
        <dbReference type="ARBA" id="ARBA00023163"/>
    </source>
</evidence>
<reference evidence="5 6" key="1">
    <citation type="submission" date="2023-12" db="EMBL/GenBank/DDBJ databases">
        <title>Description of new species of Mycobacterium terrae complex isolated from sewage at the Sao Paulo Zoological Park Foundation in Brazil.</title>
        <authorList>
            <person name="Romagnoli C.L."/>
            <person name="Conceicao E.C."/>
            <person name="Machado E."/>
            <person name="Barreto L.B.P.F."/>
            <person name="Sharma A."/>
            <person name="Silva N.M."/>
            <person name="Marques L.E."/>
            <person name="Juliana M.A."/>
            <person name="Lourenco M.C.S."/>
            <person name="Digiampietri L.A."/>
            <person name="Suffys P.N."/>
            <person name="Viana-Niero C."/>
        </authorList>
    </citation>
    <scope>NUCLEOTIDE SEQUENCE [LARGE SCALE GENOMIC DNA]</scope>
    <source>
        <strain evidence="5 6">MYC340</strain>
    </source>
</reference>
<keyword evidence="3" id="KW-0804">Transcription</keyword>
<accession>A0ABU5XYW2</accession>
<dbReference type="PROSITE" id="PS50949">
    <property type="entry name" value="HTH_GNTR"/>
    <property type="match status" value="1"/>
</dbReference>
<evidence type="ECO:0000259" key="4">
    <source>
        <dbReference type="PROSITE" id="PS50949"/>
    </source>
</evidence>